<keyword evidence="4" id="KW-1185">Reference proteome</keyword>
<accession>A0A4U5LTH4</accession>
<feature type="disulfide bond" evidence="2">
    <location>
        <begin position="118"/>
        <end position="146"/>
    </location>
</feature>
<feature type="disulfide bond" evidence="2">
    <location>
        <begin position="99"/>
        <end position="137"/>
    </location>
</feature>
<comment type="similarity">
    <text evidence="1">Belongs to the arthropod CHH/MIH/GIH/VIH hormone family.</text>
</comment>
<name>A0A4U5LTH4_STECR</name>
<evidence type="ECO:0000256" key="1">
    <source>
        <dbReference type="ARBA" id="ARBA00005447"/>
    </source>
</evidence>
<reference evidence="3 4" key="1">
    <citation type="journal article" date="2015" name="Genome Biol.">
        <title>Comparative genomics of Steinernema reveals deeply conserved gene regulatory networks.</title>
        <authorList>
            <person name="Dillman A.R."/>
            <person name="Macchietto M."/>
            <person name="Porter C.F."/>
            <person name="Rogers A."/>
            <person name="Williams B."/>
            <person name="Antoshechkin I."/>
            <person name="Lee M.M."/>
            <person name="Goodwin Z."/>
            <person name="Lu X."/>
            <person name="Lewis E.E."/>
            <person name="Goodrich-Blair H."/>
            <person name="Stock S.P."/>
            <person name="Adams B.J."/>
            <person name="Sternberg P.W."/>
            <person name="Mortazavi A."/>
        </authorList>
    </citation>
    <scope>NUCLEOTIDE SEQUENCE [LARGE SCALE GENOMIC DNA]</scope>
    <source>
        <strain evidence="3 4">ALL</strain>
    </source>
</reference>
<protein>
    <submittedName>
        <fullName evidence="3">Uncharacterized protein</fullName>
    </submittedName>
</protein>
<dbReference type="InterPro" id="IPR035957">
    <property type="entry name" value="Crust_neurohorm_sf"/>
</dbReference>
<feature type="disulfide bond" evidence="2">
    <location>
        <begin position="115"/>
        <end position="133"/>
    </location>
</feature>
<evidence type="ECO:0000256" key="2">
    <source>
        <dbReference type="PIRSR" id="PIRSR631098-51"/>
    </source>
</evidence>
<dbReference type="InterPro" id="IPR031098">
    <property type="entry name" value="Crust_neurohorm"/>
</dbReference>
<dbReference type="Pfam" id="PF01147">
    <property type="entry name" value="Crust_neurohorm"/>
    <property type="match status" value="1"/>
</dbReference>
<keyword evidence="2" id="KW-1015">Disulfide bond</keyword>
<dbReference type="STRING" id="34508.A0A4U5LTH4"/>
<dbReference type="GO" id="GO:0007623">
    <property type="term" value="P:circadian rhythm"/>
    <property type="evidence" value="ECO:0007669"/>
    <property type="project" value="TreeGrafter"/>
</dbReference>
<dbReference type="PANTHER" id="PTHR35981:SF2">
    <property type="entry name" value="ION TRANSPORT PEPTIDE, ISOFORM C"/>
    <property type="match status" value="1"/>
</dbReference>
<proteinExistence type="inferred from homology"/>
<reference evidence="3 4" key="2">
    <citation type="journal article" date="2019" name="G3 (Bethesda)">
        <title>Hybrid Assembly of the Genome of the Entomopathogenic Nematode Steinernema carpocapsae Identifies the X-Chromosome.</title>
        <authorList>
            <person name="Serra L."/>
            <person name="Macchietto M."/>
            <person name="Macias-Munoz A."/>
            <person name="McGill C.J."/>
            <person name="Rodriguez I.M."/>
            <person name="Rodriguez B."/>
            <person name="Murad R."/>
            <person name="Mortazavi A."/>
        </authorList>
    </citation>
    <scope>NUCLEOTIDE SEQUENCE [LARGE SCALE GENOMIC DNA]</scope>
    <source>
        <strain evidence="3 4">ALL</strain>
    </source>
</reference>
<dbReference type="Gene3D" id="1.10.2010.10">
    <property type="entry name" value="Crustacean CHH/MIH/GIH neurohormone"/>
    <property type="match status" value="1"/>
</dbReference>
<evidence type="ECO:0000313" key="4">
    <source>
        <dbReference type="Proteomes" id="UP000298663"/>
    </source>
</evidence>
<comment type="caution">
    <text evidence="3">The sequence shown here is derived from an EMBL/GenBank/DDBJ whole genome shotgun (WGS) entry which is preliminary data.</text>
</comment>
<evidence type="ECO:0000313" key="3">
    <source>
        <dbReference type="EMBL" id="TKR59371.1"/>
    </source>
</evidence>
<dbReference type="EMBL" id="AZBU02000012">
    <property type="protein sequence ID" value="TKR59371.1"/>
    <property type="molecule type" value="Genomic_DNA"/>
</dbReference>
<dbReference type="PANTHER" id="PTHR35981">
    <property type="entry name" value="ION TRANSPORT PEPTIDE, ISOFORM C"/>
    <property type="match status" value="1"/>
</dbReference>
<dbReference type="AlphaFoldDB" id="A0A4U5LTH4"/>
<sequence length="171" mass="19599">MSFTAPLRGIPTQHSYSHTTTVYVNATVDAWLDEWNMSLLTIPACCFEIMTLMRFAAFLYLLSYAVQFKVDAYALQDVVDETADFLQEMNNPYPKDSSCAIHNNEPLHAIMDRVCEMCHEMFSHEKPNMRADCRAKCFKNDQFGRCLSIFKPPQTPPVGRKNLGFRRASVL</sequence>
<organism evidence="3 4">
    <name type="scientific">Steinernema carpocapsae</name>
    <name type="common">Entomopathogenic nematode</name>
    <dbReference type="NCBI Taxonomy" id="34508"/>
    <lineage>
        <taxon>Eukaryota</taxon>
        <taxon>Metazoa</taxon>
        <taxon>Ecdysozoa</taxon>
        <taxon>Nematoda</taxon>
        <taxon>Chromadorea</taxon>
        <taxon>Rhabditida</taxon>
        <taxon>Tylenchina</taxon>
        <taxon>Panagrolaimomorpha</taxon>
        <taxon>Strongyloidoidea</taxon>
        <taxon>Steinernematidae</taxon>
        <taxon>Steinernema</taxon>
    </lineage>
</organism>
<gene>
    <name evidence="3" type="ORF">L596_029050</name>
</gene>
<dbReference type="SUPFAM" id="SSF81778">
    <property type="entry name" value="Crustacean CHH/MIH/GIH neurohormone"/>
    <property type="match status" value="1"/>
</dbReference>
<dbReference type="OrthoDB" id="6365952at2759"/>
<dbReference type="Proteomes" id="UP000298663">
    <property type="component" value="Unassembled WGS sequence"/>
</dbReference>